<dbReference type="GO" id="GO:2001135">
    <property type="term" value="P:regulation of endocytic recycling"/>
    <property type="evidence" value="ECO:0007669"/>
    <property type="project" value="TreeGrafter"/>
</dbReference>
<feature type="region of interest" description="Disordered" evidence="1">
    <location>
        <begin position="1405"/>
        <end position="1466"/>
    </location>
</feature>
<dbReference type="PANTHER" id="PTHR45662:SF8">
    <property type="entry name" value="PHOSPHATIDYLINOSITIDE PHOSPHATASE SAC2"/>
    <property type="match status" value="1"/>
</dbReference>
<evidence type="ECO:0000259" key="3">
    <source>
        <dbReference type="PROSITE" id="PS51791"/>
    </source>
</evidence>
<keyword evidence="5" id="KW-1185">Reference proteome</keyword>
<dbReference type="Proteomes" id="UP001283361">
    <property type="component" value="Unassembled WGS sequence"/>
</dbReference>
<name>A0AAE0ZIQ3_9GAST</name>
<dbReference type="Pfam" id="PF02383">
    <property type="entry name" value="Syja_N"/>
    <property type="match status" value="1"/>
</dbReference>
<feature type="compositionally biased region" description="Acidic residues" evidence="1">
    <location>
        <begin position="959"/>
        <end position="968"/>
    </location>
</feature>
<feature type="compositionally biased region" description="Basic and acidic residues" evidence="1">
    <location>
        <begin position="1453"/>
        <end position="1466"/>
    </location>
</feature>
<feature type="domain" description="HSac2" evidence="3">
    <location>
        <begin position="970"/>
        <end position="1147"/>
    </location>
</feature>
<dbReference type="InterPro" id="IPR034753">
    <property type="entry name" value="hSac2"/>
</dbReference>
<feature type="compositionally biased region" description="Low complexity" evidence="1">
    <location>
        <begin position="1546"/>
        <end position="1559"/>
    </location>
</feature>
<evidence type="ECO:0000256" key="1">
    <source>
        <dbReference type="SAM" id="MobiDB-lite"/>
    </source>
</evidence>
<feature type="region of interest" description="Disordered" evidence="1">
    <location>
        <begin position="956"/>
        <end position="975"/>
    </location>
</feature>
<dbReference type="InterPro" id="IPR002013">
    <property type="entry name" value="SAC_dom"/>
</dbReference>
<sequence>MGEKSDRNTKYFPVPKCHDFVISLFHHADENASHEAFLKHMGEQLALYNKVAIISLAELAGKEHVIGDAFLAHVLEYNSSDVIYITFDFHEYCRGMRFENVSILTDGIKDIIKDMRYTWLDNKGPICEQMGVFRVNCVDCLDRTNVVQTAVARIVMETQFRKLGLLPPEESLPSSCRKTYQQIWANNGDVISRQYAGTAALKGDYTRTGERKFSGLMKDGVNSANRYYLRFRDTYRYRVNISPSISRHYLRLRDTYRHRANISPSISRYYLRFRDIYRHRVNISPSISRYYLRFRHTYRHRVNISPSISRYYLRFRDTYRHSVNISPSISRYFLRFRDTYRHRVNISMSIFRYYLRFRDTYRYRVKISPSISRQYLRFRDTYRHRVNISPYLSRYYLRFLNTYLLRVNISPSISRYYLRFRDMYRNRVNISPSISRYYLRFMDTYRHRANISPSISRYYLRFRDIYRHRVNISPSISRYYLRFRHTYRHRVNISPSISRYYLRFRDTYRHSVNISPSISRYFLRFRDTYRHRVNISMSIFRYYLRFRDTYRYRVKISPSISRQYLRFRDTYRHRVNISPYLSRYYLRFLNTYLLRVNISPSISRYYLRFRDMYRNRVNISPSISRYYLRFLDTHRHRVTISPSISRYYLRFRDIYRHRVNISKFISRYYLRFLNTYRHSVNISPSISRYYLRFRDTYRYRVKISPSISRQYLRFRDTYRYRVKISPSISRQYLRFRDTYRHRVNISPYLSRYYLRFLNTYLLRVNISPSISRYYLRFRDMYRNRVNISPSISRYYLRFMDTYRHRANISPSISRYYLRFLDTHRHRVTISPSISRYYLRFRDIYRHRVNISKFISRYYLRFRDTYRHRVNISPSISRYYLRLRETYRHRVNISKSISRYYLRFRDTYRHRVNISPSIARYYLRFRDAYRQAAIDLTLGQPVSPALLAPTLEISGGDAVDAQEEDEEDEAREREENARTMIEDCKRMLIVEPEHCLGAWGLVNATPGDSDSDQQDMDMILLLSQRSVYVCWYDDEEEQVTRYQRIYLEDVDKIEIGMEPAVFKSKHQVLRLTYHHQADEGLYHMFRVPSTRLFNNKATAVQSAEEIKESLRLIADTFRSAQEIMSIQLEIVEKPKLDRRKAGPHPDVMDIHQQQQENSLACIQLPRDVSTELRPDVESALNPGHPQSSAISGTAQPALPSRPKSPLEYLSSLPKQGLASAFSKASGTSGGGDVSKSSNNSASRFFLPKPNLKMNFQNFQNMDVLRRIKDVSFKSRSERSARSVGAVFAEDVGDQYDSGIDVPDGEASSGREGPAAETESHADVVLDGCGILASSPKQILLSSIQLQAEEKQRLSQSEWPYCQSPLIAASAENPSTADSGLKEESPACNSFLYPEVLLGQPEDQLVHQDVSKSQVGGSDSANEEKRLQAPDKTEEEKNECTETPPVCEGILSNNQEKESTDEKGLDDGHEDAFCMIETEGVHEILSRCHQLHHPLMKTSHSETSLNAMNAHSLAGSMVDGATGPDPSLMSRLKLKMNSLSRPLVGVRAGAASTASNTTTAGQSDGGNSSGLNETPIHTKTHIRKSQRAMDVFEQLLKEKLPTMECKSRFIFI</sequence>
<dbReference type="GO" id="GO:0046856">
    <property type="term" value="P:phosphatidylinositol dephosphorylation"/>
    <property type="evidence" value="ECO:0007669"/>
    <property type="project" value="TreeGrafter"/>
</dbReference>
<dbReference type="PROSITE" id="PS51791">
    <property type="entry name" value="HSAC2"/>
    <property type="match status" value="1"/>
</dbReference>
<feature type="region of interest" description="Disordered" evidence="1">
    <location>
        <begin position="1293"/>
        <end position="1318"/>
    </location>
</feature>
<dbReference type="InterPro" id="IPR022158">
    <property type="entry name" value="Inositol_phosphatase"/>
</dbReference>
<comment type="caution">
    <text evidence="4">The sequence shown here is derived from an EMBL/GenBank/DDBJ whole genome shotgun (WGS) entry which is preliminary data.</text>
</comment>
<feature type="compositionally biased region" description="Polar residues" evidence="1">
    <location>
        <begin position="1183"/>
        <end position="1193"/>
    </location>
</feature>
<gene>
    <name evidence="4" type="ORF">RRG08_043177</name>
</gene>
<dbReference type="GO" id="GO:0045334">
    <property type="term" value="C:clathrin-coated endocytic vesicle"/>
    <property type="evidence" value="ECO:0007669"/>
    <property type="project" value="TreeGrafter"/>
</dbReference>
<feature type="region of interest" description="Disordered" evidence="1">
    <location>
        <begin position="1171"/>
        <end position="1207"/>
    </location>
</feature>
<organism evidence="4 5">
    <name type="scientific">Elysia crispata</name>
    <name type="common">lettuce slug</name>
    <dbReference type="NCBI Taxonomy" id="231223"/>
    <lineage>
        <taxon>Eukaryota</taxon>
        <taxon>Metazoa</taxon>
        <taxon>Spiralia</taxon>
        <taxon>Lophotrochozoa</taxon>
        <taxon>Mollusca</taxon>
        <taxon>Gastropoda</taxon>
        <taxon>Heterobranchia</taxon>
        <taxon>Euthyneura</taxon>
        <taxon>Panpulmonata</taxon>
        <taxon>Sacoglossa</taxon>
        <taxon>Placobranchoidea</taxon>
        <taxon>Plakobranchidae</taxon>
        <taxon>Elysia</taxon>
    </lineage>
</organism>
<feature type="compositionally biased region" description="Polar residues" evidence="1">
    <location>
        <begin position="1409"/>
        <end position="1418"/>
    </location>
</feature>
<dbReference type="PANTHER" id="PTHR45662">
    <property type="entry name" value="PHOSPHATIDYLINOSITIDE PHOSPHATASE SAC1"/>
    <property type="match status" value="1"/>
</dbReference>
<accession>A0AAE0ZIQ3</accession>
<proteinExistence type="predicted"/>
<dbReference type="Pfam" id="PF12456">
    <property type="entry name" value="hSac2"/>
    <property type="match status" value="1"/>
</dbReference>
<evidence type="ECO:0000313" key="5">
    <source>
        <dbReference type="Proteomes" id="UP001283361"/>
    </source>
</evidence>
<dbReference type="PROSITE" id="PS50275">
    <property type="entry name" value="SAC"/>
    <property type="match status" value="1"/>
</dbReference>
<dbReference type="GO" id="GO:0005769">
    <property type="term" value="C:early endosome"/>
    <property type="evidence" value="ECO:0007669"/>
    <property type="project" value="TreeGrafter"/>
</dbReference>
<reference evidence="4" key="1">
    <citation type="journal article" date="2023" name="G3 (Bethesda)">
        <title>A reference genome for the long-term kleptoplast-retaining sea slug Elysia crispata morphotype clarki.</title>
        <authorList>
            <person name="Eastman K.E."/>
            <person name="Pendleton A.L."/>
            <person name="Shaikh M.A."/>
            <person name="Suttiyut T."/>
            <person name="Ogas R."/>
            <person name="Tomko P."/>
            <person name="Gavelis G."/>
            <person name="Widhalm J.R."/>
            <person name="Wisecaver J.H."/>
        </authorList>
    </citation>
    <scope>NUCLEOTIDE SEQUENCE</scope>
    <source>
        <strain evidence="4">ECLA1</strain>
    </source>
</reference>
<feature type="region of interest" description="Disordered" evidence="1">
    <location>
        <begin position="1545"/>
        <end position="1579"/>
    </location>
</feature>
<evidence type="ECO:0000313" key="4">
    <source>
        <dbReference type="EMBL" id="KAK3770015.1"/>
    </source>
</evidence>
<feature type="domain" description="SAC" evidence="2">
    <location>
        <begin position="29"/>
        <end position="197"/>
    </location>
</feature>
<evidence type="ECO:0000259" key="2">
    <source>
        <dbReference type="PROSITE" id="PS50275"/>
    </source>
</evidence>
<protein>
    <recommendedName>
        <fullName evidence="6">Phosphatidylinositide phosphatase SAC2</fullName>
    </recommendedName>
</protein>
<evidence type="ECO:0008006" key="6">
    <source>
        <dbReference type="Google" id="ProtNLM"/>
    </source>
</evidence>
<dbReference type="GO" id="GO:0043812">
    <property type="term" value="F:phosphatidylinositol-4-phosphate phosphatase activity"/>
    <property type="evidence" value="ECO:0007669"/>
    <property type="project" value="TreeGrafter"/>
</dbReference>
<dbReference type="EMBL" id="JAWDGP010003869">
    <property type="protein sequence ID" value="KAK3770015.1"/>
    <property type="molecule type" value="Genomic_DNA"/>
</dbReference>
<feature type="compositionally biased region" description="Basic and acidic residues" evidence="1">
    <location>
        <begin position="1420"/>
        <end position="1438"/>
    </location>
</feature>